<dbReference type="CDD" id="cd14014">
    <property type="entry name" value="STKc_PknB_like"/>
    <property type="match status" value="1"/>
</dbReference>
<dbReference type="PROSITE" id="PS00108">
    <property type="entry name" value="PROTEIN_KINASE_ST"/>
    <property type="match status" value="1"/>
</dbReference>
<dbReference type="Gene3D" id="3.30.200.20">
    <property type="entry name" value="Phosphorylase Kinase, domain 1"/>
    <property type="match status" value="1"/>
</dbReference>
<dbReference type="Gene3D" id="1.10.101.10">
    <property type="entry name" value="PGBD-like superfamily/PGBD"/>
    <property type="match status" value="1"/>
</dbReference>
<evidence type="ECO:0000256" key="1">
    <source>
        <dbReference type="ARBA" id="ARBA00012513"/>
    </source>
</evidence>
<name>A0ABT1PQG3_9ACTN</name>
<organism evidence="10 11">
    <name type="scientific">Streptomyces humicola</name>
    <dbReference type="NCBI Taxonomy" id="2953240"/>
    <lineage>
        <taxon>Bacteria</taxon>
        <taxon>Bacillati</taxon>
        <taxon>Actinomycetota</taxon>
        <taxon>Actinomycetes</taxon>
        <taxon>Kitasatosporales</taxon>
        <taxon>Streptomycetaceae</taxon>
        <taxon>Streptomyces</taxon>
    </lineage>
</organism>
<accession>A0ABT1PQG3</accession>
<sequence>MGMVCRAVDEVLGREVAVKELRTFSDASSAELADLRLRMQREARAAARIRHSGVISVYDVAEEDGRPIIVMELVDGPSLDDVVQERGVLDPREAAAIGAEVADALGAAHRVGVLHRDVKPGNILLERGGRVVLTDFGIATMDDPGDGTTSNLTQSGQLVGSLDFLAPERAQGQQPGPASDIWSLGATLYAAVEGTSPFRRTSAWSTMTAIVTEPLPEPRRAGPLTPVLRELMDKDAQTRPDAQRARQLLAAVAQGTSAPPATPDTAATDLHTAMLRPRGEQPHSPVPPQSPRTSPTDADAGQERATRPDLGWRPPAAAGAGSPRPPVIPEQAPGSARRRRRLAVAAATTAVVLAGAGVTWAMAGHSGSSGSGRNEAQPTVSGVNLPVEAGSGQSPAPSRSTAHTAPRASASRSGRPAPGDRSQASAGGAAGGSNGGRNGGGGSSGPGGSSGGNSGTGGSAPTPSPKPTANPEPWKSCNYYSGTQLTQYGDTGERVVEVQCILQARGYSVGSSGVDGNFGPDTRTAVERFQSDHHLTVDGQVGVNTWAALRA</sequence>
<keyword evidence="8" id="KW-1133">Transmembrane helix</keyword>
<dbReference type="GO" id="GO:0016301">
    <property type="term" value="F:kinase activity"/>
    <property type="evidence" value="ECO:0007669"/>
    <property type="project" value="UniProtKB-KW"/>
</dbReference>
<keyword evidence="8" id="KW-0472">Membrane</keyword>
<reference evidence="10" key="1">
    <citation type="submission" date="2022-06" db="EMBL/GenBank/DDBJ databases">
        <title>Draft genome sequence of Streptomyces sp. RB6PN25 isolated from peat swamp forest in Thailand.</title>
        <authorList>
            <person name="Duangmal K."/>
            <person name="Klaysubun C."/>
        </authorList>
    </citation>
    <scope>NUCLEOTIDE SEQUENCE</scope>
    <source>
        <strain evidence="10">RB6PN25</strain>
    </source>
</reference>
<evidence type="ECO:0000256" key="6">
    <source>
        <dbReference type="ARBA" id="ARBA00022840"/>
    </source>
</evidence>
<dbReference type="InterPro" id="IPR008271">
    <property type="entry name" value="Ser/Thr_kinase_AS"/>
</dbReference>
<gene>
    <name evidence="10" type="ORF">NGB36_04715</name>
</gene>
<evidence type="ECO:0000256" key="7">
    <source>
        <dbReference type="SAM" id="MobiDB-lite"/>
    </source>
</evidence>
<feature type="region of interest" description="Disordered" evidence="7">
    <location>
        <begin position="365"/>
        <end position="475"/>
    </location>
</feature>
<keyword evidence="11" id="KW-1185">Reference proteome</keyword>
<dbReference type="Gene3D" id="1.10.510.10">
    <property type="entry name" value="Transferase(Phosphotransferase) domain 1"/>
    <property type="match status" value="1"/>
</dbReference>
<evidence type="ECO:0000259" key="9">
    <source>
        <dbReference type="PROSITE" id="PS50011"/>
    </source>
</evidence>
<feature type="transmembrane region" description="Helical" evidence="8">
    <location>
        <begin position="342"/>
        <end position="363"/>
    </location>
</feature>
<dbReference type="InterPro" id="IPR002477">
    <property type="entry name" value="Peptidoglycan-bd-like"/>
</dbReference>
<keyword evidence="6" id="KW-0067">ATP-binding</keyword>
<dbReference type="Pfam" id="PF00069">
    <property type="entry name" value="Pkinase"/>
    <property type="match status" value="1"/>
</dbReference>
<evidence type="ECO:0000256" key="8">
    <source>
        <dbReference type="SAM" id="Phobius"/>
    </source>
</evidence>
<dbReference type="PANTHER" id="PTHR43289:SF6">
    <property type="entry name" value="SERINE_THREONINE-PROTEIN KINASE NEKL-3"/>
    <property type="match status" value="1"/>
</dbReference>
<dbReference type="EC" id="2.7.11.1" evidence="1"/>
<evidence type="ECO:0000256" key="2">
    <source>
        <dbReference type="ARBA" id="ARBA00022527"/>
    </source>
</evidence>
<dbReference type="RefSeq" id="WP_372509378.1">
    <property type="nucleotide sequence ID" value="NZ_JANFNG010000002.1"/>
</dbReference>
<dbReference type="PROSITE" id="PS50011">
    <property type="entry name" value="PROTEIN_KINASE_DOM"/>
    <property type="match status" value="1"/>
</dbReference>
<keyword evidence="3" id="KW-0808">Transferase</keyword>
<evidence type="ECO:0000313" key="11">
    <source>
        <dbReference type="Proteomes" id="UP001057702"/>
    </source>
</evidence>
<proteinExistence type="predicted"/>
<dbReference type="InterPro" id="IPR036366">
    <property type="entry name" value="PGBDSf"/>
</dbReference>
<protein>
    <recommendedName>
        <fullName evidence="1">non-specific serine/threonine protein kinase</fullName>
        <ecNumber evidence="1">2.7.11.1</ecNumber>
    </recommendedName>
</protein>
<dbReference type="SMART" id="SM00220">
    <property type="entry name" value="S_TKc"/>
    <property type="match status" value="1"/>
</dbReference>
<dbReference type="InterPro" id="IPR011009">
    <property type="entry name" value="Kinase-like_dom_sf"/>
</dbReference>
<dbReference type="InterPro" id="IPR036365">
    <property type="entry name" value="PGBD-like_sf"/>
</dbReference>
<feature type="compositionally biased region" description="Low complexity" evidence="7">
    <location>
        <begin position="313"/>
        <end position="322"/>
    </location>
</feature>
<evidence type="ECO:0000313" key="10">
    <source>
        <dbReference type="EMBL" id="MCQ4079911.1"/>
    </source>
</evidence>
<keyword evidence="8" id="KW-0812">Transmembrane</keyword>
<dbReference type="Pfam" id="PF01471">
    <property type="entry name" value="PG_binding_1"/>
    <property type="match status" value="1"/>
</dbReference>
<dbReference type="SUPFAM" id="SSF47090">
    <property type="entry name" value="PGBD-like"/>
    <property type="match status" value="1"/>
</dbReference>
<dbReference type="InterPro" id="IPR000719">
    <property type="entry name" value="Prot_kinase_dom"/>
</dbReference>
<dbReference type="SUPFAM" id="SSF56112">
    <property type="entry name" value="Protein kinase-like (PK-like)"/>
    <property type="match status" value="1"/>
</dbReference>
<keyword evidence="5 10" id="KW-0418">Kinase</keyword>
<evidence type="ECO:0000256" key="4">
    <source>
        <dbReference type="ARBA" id="ARBA00022741"/>
    </source>
</evidence>
<evidence type="ECO:0000256" key="3">
    <source>
        <dbReference type="ARBA" id="ARBA00022679"/>
    </source>
</evidence>
<keyword evidence="2" id="KW-0723">Serine/threonine-protein kinase</keyword>
<dbReference type="PANTHER" id="PTHR43289">
    <property type="entry name" value="MITOGEN-ACTIVATED PROTEIN KINASE KINASE KINASE 20-RELATED"/>
    <property type="match status" value="1"/>
</dbReference>
<feature type="region of interest" description="Disordered" evidence="7">
    <location>
        <begin position="277"/>
        <end position="341"/>
    </location>
</feature>
<keyword evidence="4" id="KW-0547">Nucleotide-binding</keyword>
<feature type="compositionally biased region" description="Gly residues" evidence="7">
    <location>
        <begin position="428"/>
        <end position="458"/>
    </location>
</feature>
<feature type="compositionally biased region" description="Polar residues" evidence="7">
    <location>
        <begin position="391"/>
        <end position="403"/>
    </location>
</feature>
<dbReference type="Proteomes" id="UP001057702">
    <property type="component" value="Unassembled WGS sequence"/>
</dbReference>
<comment type="caution">
    <text evidence="10">The sequence shown here is derived from an EMBL/GenBank/DDBJ whole genome shotgun (WGS) entry which is preliminary data.</text>
</comment>
<feature type="domain" description="Protein kinase" evidence="9">
    <location>
        <begin position="1"/>
        <end position="249"/>
    </location>
</feature>
<evidence type="ECO:0000256" key="5">
    <source>
        <dbReference type="ARBA" id="ARBA00022777"/>
    </source>
</evidence>
<dbReference type="EMBL" id="JANFNG010000002">
    <property type="protein sequence ID" value="MCQ4079911.1"/>
    <property type="molecule type" value="Genomic_DNA"/>
</dbReference>